<dbReference type="AlphaFoldDB" id="Q2GF27"/>
<keyword evidence="2" id="KW-1185">Reference proteome</keyword>
<accession>Q2GF27</accession>
<gene>
    <name evidence="1" type="ordered locus">NSE_0026</name>
</gene>
<reference evidence="1 2" key="1">
    <citation type="journal article" date="2006" name="PLoS Genet.">
        <title>Comparative genomics of emerging human ehrlichiosis agents.</title>
        <authorList>
            <person name="Dunning Hotopp J.C."/>
            <person name="Lin M."/>
            <person name="Madupu R."/>
            <person name="Crabtree J."/>
            <person name="Angiuoli S.V."/>
            <person name="Eisen J.A."/>
            <person name="Seshadri R."/>
            <person name="Ren Q."/>
            <person name="Wu M."/>
            <person name="Utterback T.R."/>
            <person name="Smith S."/>
            <person name="Lewis M."/>
            <person name="Khouri H."/>
            <person name="Zhang C."/>
            <person name="Niu H."/>
            <person name="Lin Q."/>
            <person name="Ohashi N."/>
            <person name="Zhi N."/>
            <person name="Nelson W."/>
            <person name="Brinkac L.M."/>
            <person name="Dodson R.J."/>
            <person name="Rosovitz M.J."/>
            <person name="Sundaram J."/>
            <person name="Daugherty S.C."/>
            <person name="Davidsen T."/>
            <person name="Durkin A.S."/>
            <person name="Gwinn M."/>
            <person name="Haft D.H."/>
            <person name="Selengut J.D."/>
            <person name="Sullivan S.A."/>
            <person name="Zafar N."/>
            <person name="Zhou L."/>
            <person name="Benahmed F."/>
            <person name="Forberger H."/>
            <person name="Halpin R."/>
            <person name="Mulligan S."/>
            <person name="Robinson J."/>
            <person name="White O."/>
            <person name="Rikihisa Y."/>
            <person name="Tettelin H."/>
        </authorList>
    </citation>
    <scope>NUCLEOTIDE SEQUENCE [LARGE SCALE GENOMIC DNA]</scope>
    <source>
        <strain evidence="2">ATCC VR-367 / Miyayama</strain>
    </source>
</reference>
<proteinExistence type="predicted"/>
<dbReference type="Proteomes" id="UP000001942">
    <property type="component" value="Chromosome"/>
</dbReference>
<dbReference type="KEGG" id="nse:NSE_0026"/>
<sequence length="31" mass="3681">MILLVFRLVVVFYIVKTFSTVRGILFKNIFC</sequence>
<dbReference type="EMBL" id="CP000237">
    <property type="protein sequence ID" value="ABD46341.1"/>
    <property type="molecule type" value="Genomic_DNA"/>
</dbReference>
<dbReference type="HOGENOM" id="CLU_3397563_0_0_5"/>
<protein>
    <submittedName>
        <fullName evidence="1">Uncharacterized protein</fullName>
    </submittedName>
</protein>
<evidence type="ECO:0000313" key="1">
    <source>
        <dbReference type="EMBL" id="ABD46341.1"/>
    </source>
</evidence>
<name>Q2GF27_EHRS3</name>
<evidence type="ECO:0000313" key="2">
    <source>
        <dbReference type="Proteomes" id="UP000001942"/>
    </source>
</evidence>
<dbReference type="STRING" id="222891.NSE_0026"/>
<organism evidence="1 2">
    <name type="scientific">Ehrlichia sennetsu (strain ATCC VR-367 / Miyayama)</name>
    <name type="common">Neorickettsia sennetsu</name>
    <dbReference type="NCBI Taxonomy" id="222891"/>
    <lineage>
        <taxon>Bacteria</taxon>
        <taxon>Pseudomonadati</taxon>
        <taxon>Pseudomonadota</taxon>
        <taxon>Alphaproteobacteria</taxon>
        <taxon>Rickettsiales</taxon>
        <taxon>Anaplasmataceae</taxon>
        <taxon>Ehrlichia</taxon>
    </lineage>
</organism>